<sequence>MVVCSVSKIKGRMCKTTPLPTHKGTVVNGNGREPQQAGKELDSLAEVVALQESSARSELDYAGLVKKRRLGQKT</sequence>
<accession>A0A371H353</accession>
<protein>
    <submittedName>
        <fullName evidence="1">Uncharacterized protein</fullName>
    </submittedName>
</protein>
<dbReference type="AlphaFoldDB" id="A0A371H353"/>
<dbReference type="EMBL" id="QJKJ01003709">
    <property type="protein sequence ID" value="RDX97217.1"/>
    <property type="molecule type" value="Genomic_DNA"/>
</dbReference>
<organism evidence="1 2">
    <name type="scientific">Mucuna pruriens</name>
    <name type="common">Velvet bean</name>
    <name type="synonym">Dolichos pruriens</name>
    <dbReference type="NCBI Taxonomy" id="157652"/>
    <lineage>
        <taxon>Eukaryota</taxon>
        <taxon>Viridiplantae</taxon>
        <taxon>Streptophyta</taxon>
        <taxon>Embryophyta</taxon>
        <taxon>Tracheophyta</taxon>
        <taxon>Spermatophyta</taxon>
        <taxon>Magnoliopsida</taxon>
        <taxon>eudicotyledons</taxon>
        <taxon>Gunneridae</taxon>
        <taxon>Pentapetalae</taxon>
        <taxon>rosids</taxon>
        <taxon>fabids</taxon>
        <taxon>Fabales</taxon>
        <taxon>Fabaceae</taxon>
        <taxon>Papilionoideae</taxon>
        <taxon>50 kb inversion clade</taxon>
        <taxon>NPAAA clade</taxon>
        <taxon>indigoferoid/millettioid clade</taxon>
        <taxon>Phaseoleae</taxon>
        <taxon>Mucuna</taxon>
    </lineage>
</organism>
<evidence type="ECO:0000313" key="1">
    <source>
        <dbReference type="EMBL" id="RDX97217.1"/>
    </source>
</evidence>
<evidence type="ECO:0000313" key="2">
    <source>
        <dbReference type="Proteomes" id="UP000257109"/>
    </source>
</evidence>
<feature type="non-terminal residue" evidence="1">
    <location>
        <position position="1"/>
    </location>
</feature>
<name>A0A371H353_MUCPR</name>
<reference evidence="1" key="1">
    <citation type="submission" date="2018-05" db="EMBL/GenBank/DDBJ databases">
        <title>Draft genome of Mucuna pruriens seed.</title>
        <authorList>
            <person name="Nnadi N.E."/>
            <person name="Vos R."/>
            <person name="Hasami M.H."/>
            <person name="Devisetty U.K."/>
            <person name="Aguiy J.C."/>
        </authorList>
    </citation>
    <scope>NUCLEOTIDE SEQUENCE [LARGE SCALE GENOMIC DNA]</scope>
    <source>
        <strain evidence="1">JCA_2017</strain>
    </source>
</reference>
<keyword evidence="2" id="KW-1185">Reference proteome</keyword>
<comment type="caution">
    <text evidence="1">The sequence shown here is derived from an EMBL/GenBank/DDBJ whole genome shotgun (WGS) entry which is preliminary data.</text>
</comment>
<dbReference type="Proteomes" id="UP000257109">
    <property type="component" value="Unassembled WGS sequence"/>
</dbReference>
<proteinExistence type="predicted"/>
<gene>
    <name evidence="1" type="ORF">CR513_20018</name>
</gene>